<keyword evidence="1" id="KW-0805">Transcription regulation</keyword>
<sequence>MDIEEESADNRETHKNHDIYFVPGLRRGLLLLETVADARRPLSVSEIARRLSLTRSTVFRLTYTLRFMGFLEEVADSKSFTLGPRVLNIGYAYLASKDIIEVSRADLELLRDNTNVSAHLAIRDRKEVLYLSCVQTRSGFLSNLNVGTRLPAYATPMGWLLLSDLSSREIGLLFESSGFEPMTEQTPKSVAELMGKVSDAVVKGYVISRGVVEAGGSTIAAPIFDRNGKVAAAIDISGPDTAFDMTQIETLDVQEVVNAALRISARLGYVPKR</sequence>
<evidence type="ECO:0000256" key="1">
    <source>
        <dbReference type="ARBA" id="ARBA00023015"/>
    </source>
</evidence>
<dbReference type="PANTHER" id="PTHR30136">
    <property type="entry name" value="HELIX-TURN-HELIX TRANSCRIPTIONAL REGULATOR, ICLR FAMILY"/>
    <property type="match status" value="1"/>
</dbReference>
<comment type="caution">
    <text evidence="6">The sequence shown here is derived from an EMBL/GenBank/DDBJ whole genome shotgun (WGS) entry which is preliminary data.</text>
</comment>
<dbReference type="InterPro" id="IPR036388">
    <property type="entry name" value="WH-like_DNA-bd_sf"/>
</dbReference>
<dbReference type="GO" id="GO:0003677">
    <property type="term" value="F:DNA binding"/>
    <property type="evidence" value="ECO:0007669"/>
    <property type="project" value="UniProtKB-KW"/>
</dbReference>
<evidence type="ECO:0000259" key="5">
    <source>
        <dbReference type="PROSITE" id="PS51078"/>
    </source>
</evidence>
<dbReference type="GO" id="GO:0045892">
    <property type="term" value="P:negative regulation of DNA-templated transcription"/>
    <property type="evidence" value="ECO:0007669"/>
    <property type="project" value="TreeGrafter"/>
</dbReference>
<evidence type="ECO:0000256" key="2">
    <source>
        <dbReference type="ARBA" id="ARBA00023125"/>
    </source>
</evidence>
<feature type="domain" description="IclR-ED" evidence="5">
    <location>
        <begin position="85"/>
        <end position="269"/>
    </location>
</feature>
<reference evidence="7" key="1">
    <citation type="submission" date="2018-07" db="EMBL/GenBank/DDBJ databases">
        <authorList>
            <person name="Safronova V.I."/>
            <person name="Chirak E.R."/>
            <person name="Sazanova A.L."/>
        </authorList>
    </citation>
    <scope>NUCLEOTIDE SEQUENCE [LARGE SCALE GENOMIC DNA]</scope>
    <source>
        <strain evidence="7">RCAM04685</strain>
    </source>
</reference>
<dbReference type="Pfam" id="PF09339">
    <property type="entry name" value="HTH_IclR"/>
    <property type="match status" value="1"/>
</dbReference>
<dbReference type="SMART" id="SM00346">
    <property type="entry name" value="HTH_ICLR"/>
    <property type="match status" value="1"/>
</dbReference>
<keyword evidence="7" id="KW-1185">Reference proteome</keyword>
<dbReference type="OrthoDB" id="9807558at2"/>
<dbReference type="SUPFAM" id="SSF46785">
    <property type="entry name" value="Winged helix' DNA-binding domain"/>
    <property type="match status" value="1"/>
</dbReference>
<dbReference type="PROSITE" id="PS51077">
    <property type="entry name" value="HTH_ICLR"/>
    <property type="match status" value="1"/>
</dbReference>
<dbReference type="InterPro" id="IPR005471">
    <property type="entry name" value="Tscrpt_reg_IclR_N"/>
</dbReference>
<evidence type="ECO:0000313" key="7">
    <source>
        <dbReference type="Proteomes" id="UP000255207"/>
    </source>
</evidence>
<dbReference type="InterPro" id="IPR014757">
    <property type="entry name" value="Tscrpt_reg_IclR_C"/>
</dbReference>
<name>A0A370KYU5_9HYPH</name>
<keyword evidence="2" id="KW-0238">DNA-binding</keyword>
<accession>A0A370KYU5</accession>
<dbReference type="AlphaFoldDB" id="A0A370KYU5"/>
<dbReference type="RefSeq" id="WP_114832241.1">
    <property type="nucleotide sequence ID" value="NZ_QQTO01000022.1"/>
</dbReference>
<dbReference type="InterPro" id="IPR029016">
    <property type="entry name" value="GAF-like_dom_sf"/>
</dbReference>
<evidence type="ECO:0000259" key="4">
    <source>
        <dbReference type="PROSITE" id="PS51077"/>
    </source>
</evidence>
<organism evidence="6 7">
    <name type="scientific">Bosea caraganae</name>
    <dbReference type="NCBI Taxonomy" id="2763117"/>
    <lineage>
        <taxon>Bacteria</taxon>
        <taxon>Pseudomonadati</taxon>
        <taxon>Pseudomonadota</taxon>
        <taxon>Alphaproteobacteria</taxon>
        <taxon>Hyphomicrobiales</taxon>
        <taxon>Boseaceae</taxon>
        <taxon>Bosea</taxon>
    </lineage>
</organism>
<dbReference type="Gene3D" id="1.10.10.10">
    <property type="entry name" value="Winged helix-like DNA-binding domain superfamily/Winged helix DNA-binding domain"/>
    <property type="match status" value="1"/>
</dbReference>
<dbReference type="GO" id="GO:0003700">
    <property type="term" value="F:DNA-binding transcription factor activity"/>
    <property type="evidence" value="ECO:0007669"/>
    <property type="project" value="TreeGrafter"/>
</dbReference>
<dbReference type="Proteomes" id="UP000255207">
    <property type="component" value="Unassembled WGS sequence"/>
</dbReference>
<evidence type="ECO:0000256" key="3">
    <source>
        <dbReference type="ARBA" id="ARBA00023163"/>
    </source>
</evidence>
<dbReference type="PANTHER" id="PTHR30136:SF34">
    <property type="entry name" value="TRANSCRIPTIONAL REGULATOR"/>
    <property type="match status" value="1"/>
</dbReference>
<dbReference type="EMBL" id="QQTP01000022">
    <property type="protein sequence ID" value="RDJ20106.1"/>
    <property type="molecule type" value="Genomic_DNA"/>
</dbReference>
<proteinExistence type="predicted"/>
<dbReference type="InterPro" id="IPR050707">
    <property type="entry name" value="HTH_MetabolicPath_Reg"/>
</dbReference>
<dbReference type="InterPro" id="IPR036390">
    <property type="entry name" value="WH_DNA-bd_sf"/>
</dbReference>
<dbReference type="Pfam" id="PF01614">
    <property type="entry name" value="IclR_C"/>
    <property type="match status" value="1"/>
</dbReference>
<protein>
    <submittedName>
        <fullName evidence="6">IclR family transcriptional regulator</fullName>
    </submittedName>
</protein>
<dbReference type="PROSITE" id="PS51078">
    <property type="entry name" value="ICLR_ED"/>
    <property type="match status" value="1"/>
</dbReference>
<keyword evidence="3" id="KW-0804">Transcription</keyword>
<gene>
    <name evidence="6" type="ORF">DWE98_26070</name>
</gene>
<dbReference type="SUPFAM" id="SSF55781">
    <property type="entry name" value="GAF domain-like"/>
    <property type="match status" value="1"/>
</dbReference>
<dbReference type="Gene3D" id="3.30.450.40">
    <property type="match status" value="1"/>
</dbReference>
<evidence type="ECO:0000313" key="6">
    <source>
        <dbReference type="EMBL" id="RDJ20106.1"/>
    </source>
</evidence>
<feature type="domain" description="HTH iclR-type" evidence="4">
    <location>
        <begin position="22"/>
        <end position="84"/>
    </location>
</feature>